<comment type="caution">
    <text evidence="10">The sequence shown here is derived from an EMBL/GenBank/DDBJ whole genome shotgun (WGS) entry which is preliminary data.</text>
</comment>
<evidence type="ECO:0000313" key="10">
    <source>
        <dbReference type="EMBL" id="MYZ48635.1"/>
    </source>
</evidence>
<evidence type="ECO:0000256" key="6">
    <source>
        <dbReference type="ARBA" id="ARBA00047615"/>
    </source>
</evidence>
<dbReference type="RefSeq" id="WP_161140986.1">
    <property type="nucleotide sequence ID" value="NZ_SPKJ01000044.1"/>
</dbReference>
<dbReference type="CDD" id="cd02020">
    <property type="entry name" value="CMPK"/>
    <property type="match status" value="1"/>
</dbReference>
<dbReference type="EC" id="2.7.4.25" evidence="8"/>
<evidence type="ECO:0000256" key="1">
    <source>
        <dbReference type="ARBA" id="ARBA00009427"/>
    </source>
</evidence>
<keyword evidence="3 8" id="KW-0547">Nucleotide-binding</keyword>
<dbReference type="Proteomes" id="UP000773614">
    <property type="component" value="Unassembled WGS sequence"/>
</dbReference>
<dbReference type="GO" id="GO:0005524">
    <property type="term" value="F:ATP binding"/>
    <property type="evidence" value="ECO:0007669"/>
    <property type="project" value="UniProtKB-UniRule"/>
</dbReference>
<dbReference type="OrthoDB" id="9807434at2"/>
<keyword evidence="11" id="KW-1185">Reference proteome</keyword>
<protein>
    <recommendedName>
        <fullName evidence="8">Cytidylate kinase</fullName>
        <shortName evidence="8">CK</shortName>
        <ecNumber evidence="8">2.7.4.25</ecNumber>
    </recommendedName>
    <alternativeName>
        <fullName evidence="8">Cytidine monophosphate kinase</fullName>
        <shortName evidence="8">CMP kinase</shortName>
    </alternativeName>
</protein>
<dbReference type="NCBIfam" id="TIGR00017">
    <property type="entry name" value="cmk"/>
    <property type="match status" value="1"/>
</dbReference>
<dbReference type="Pfam" id="PF02224">
    <property type="entry name" value="Cytidylate_kin"/>
    <property type="match status" value="1"/>
</dbReference>
<dbReference type="AlphaFoldDB" id="A0A964WUA0"/>
<comment type="similarity">
    <text evidence="1 8">Belongs to the cytidylate kinase family. Type 1 subfamily.</text>
</comment>
<comment type="subcellular location">
    <subcellularLocation>
        <location evidence="8">Cytoplasm</location>
    </subcellularLocation>
</comment>
<dbReference type="InterPro" id="IPR011994">
    <property type="entry name" value="Cytidylate_kinase_dom"/>
</dbReference>
<dbReference type="GO" id="GO:0036431">
    <property type="term" value="F:dCMP kinase activity"/>
    <property type="evidence" value="ECO:0007669"/>
    <property type="project" value="InterPro"/>
</dbReference>
<sequence>MAPFVIAIDGPAASGKGTLARRLARHYAVRHLDTGLTYRAVADALLAAGADLSDEERAVAAARAIRFDALDRERLSREELGEAASRVAVLPRLRTALVELQRAFANEEPGAVLDGRDIGTVVCPDAVAKIYVTASPEVRARRRTLELKSRNAAAEEGEVLADLRRRDARDMARADSPLRPAEDAYLLDTTDLDIDTAFRAAVDYVERARRSRH</sequence>
<dbReference type="GO" id="GO:0005737">
    <property type="term" value="C:cytoplasm"/>
    <property type="evidence" value="ECO:0007669"/>
    <property type="project" value="UniProtKB-SubCell"/>
</dbReference>
<evidence type="ECO:0000259" key="9">
    <source>
        <dbReference type="Pfam" id="PF02224"/>
    </source>
</evidence>
<comment type="catalytic activity">
    <reaction evidence="7 8">
        <text>CMP + ATP = CDP + ADP</text>
        <dbReference type="Rhea" id="RHEA:11600"/>
        <dbReference type="ChEBI" id="CHEBI:30616"/>
        <dbReference type="ChEBI" id="CHEBI:58069"/>
        <dbReference type="ChEBI" id="CHEBI:60377"/>
        <dbReference type="ChEBI" id="CHEBI:456216"/>
        <dbReference type="EC" id="2.7.4.25"/>
    </reaction>
</comment>
<evidence type="ECO:0000256" key="3">
    <source>
        <dbReference type="ARBA" id="ARBA00022741"/>
    </source>
</evidence>
<name>A0A964WUA0_9HYPH</name>
<evidence type="ECO:0000256" key="4">
    <source>
        <dbReference type="ARBA" id="ARBA00022777"/>
    </source>
</evidence>
<gene>
    <name evidence="8" type="primary">cmk</name>
    <name evidence="10" type="ORF">E4O86_13035</name>
</gene>
<feature type="domain" description="Cytidylate kinase" evidence="9">
    <location>
        <begin position="6"/>
        <end position="206"/>
    </location>
</feature>
<organism evidence="10 11">
    <name type="scientific">Propylenella binzhouense</name>
    <dbReference type="NCBI Taxonomy" id="2555902"/>
    <lineage>
        <taxon>Bacteria</taxon>
        <taxon>Pseudomonadati</taxon>
        <taxon>Pseudomonadota</taxon>
        <taxon>Alphaproteobacteria</taxon>
        <taxon>Hyphomicrobiales</taxon>
        <taxon>Propylenellaceae</taxon>
        <taxon>Propylenella</taxon>
    </lineage>
</organism>
<proteinExistence type="inferred from homology"/>
<evidence type="ECO:0000256" key="2">
    <source>
        <dbReference type="ARBA" id="ARBA00022679"/>
    </source>
</evidence>
<evidence type="ECO:0000313" key="11">
    <source>
        <dbReference type="Proteomes" id="UP000773614"/>
    </source>
</evidence>
<feature type="binding site" evidence="8">
    <location>
        <begin position="10"/>
        <end position="18"/>
    </location>
    <ligand>
        <name>ATP</name>
        <dbReference type="ChEBI" id="CHEBI:30616"/>
    </ligand>
</feature>
<keyword evidence="5 8" id="KW-0067">ATP-binding</keyword>
<dbReference type="Gene3D" id="3.40.50.300">
    <property type="entry name" value="P-loop containing nucleotide triphosphate hydrolases"/>
    <property type="match status" value="1"/>
</dbReference>
<dbReference type="EMBL" id="SPKJ01000044">
    <property type="protein sequence ID" value="MYZ48635.1"/>
    <property type="molecule type" value="Genomic_DNA"/>
</dbReference>
<dbReference type="InterPro" id="IPR003136">
    <property type="entry name" value="Cytidylate_kin"/>
</dbReference>
<dbReference type="InterPro" id="IPR027417">
    <property type="entry name" value="P-loop_NTPase"/>
</dbReference>
<reference evidence="10" key="1">
    <citation type="submission" date="2019-03" db="EMBL/GenBank/DDBJ databases">
        <title>Afifella sp. nov., isolated from activated sludge.</title>
        <authorList>
            <person name="Li Q."/>
            <person name="Liu Y."/>
        </authorList>
    </citation>
    <scope>NUCLEOTIDE SEQUENCE</scope>
    <source>
        <strain evidence="10">L72</strain>
    </source>
</reference>
<accession>A0A964WUA0</accession>
<dbReference type="HAMAP" id="MF_00238">
    <property type="entry name" value="Cytidyl_kinase_type1"/>
    <property type="match status" value="1"/>
</dbReference>
<evidence type="ECO:0000256" key="5">
    <source>
        <dbReference type="ARBA" id="ARBA00022840"/>
    </source>
</evidence>
<comment type="catalytic activity">
    <reaction evidence="6 8">
        <text>dCMP + ATP = dCDP + ADP</text>
        <dbReference type="Rhea" id="RHEA:25094"/>
        <dbReference type="ChEBI" id="CHEBI:30616"/>
        <dbReference type="ChEBI" id="CHEBI:57566"/>
        <dbReference type="ChEBI" id="CHEBI:58593"/>
        <dbReference type="ChEBI" id="CHEBI:456216"/>
        <dbReference type="EC" id="2.7.4.25"/>
    </reaction>
</comment>
<keyword evidence="8" id="KW-0963">Cytoplasm</keyword>
<evidence type="ECO:0000256" key="8">
    <source>
        <dbReference type="HAMAP-Rule" id="MF_00238"/>
    </source>
</evidence>
<keyword evidence="4 8" id="KW-0418">Kinase</keyword>
<dbReference type="GO" id="GO:0006220">
    <property type="term" value="P:pyrimidine nucleotide metabolic process"/>
    <property type="evidence" value="ECO:0007669"/>
    <property type="project" value="UniProtKB-UniRule"/>
</dbReference>
<evidence type="ECO:0000256" key="7">
    <source>
        <dbReference type="ARBA" id="ARBA00048478"/>
    </source>
</evidence>
<keyword evidence="2 8" id="KW-0808">Transferase</keyword>
<dbReference type="SUPFAM" id="SSF52540">
    <property type="entry name" value="P-loop containing nucleoside triphosphate hydrolases"/>
    <property type="match status" value="1"/>
</dbReference>